<evidence type="ECO:0000313" key="2">
    <source>
        <dbReference type="Proteomes" id="UP001286313"/>
    </source>
</evidence>
<gene>
    <name evidence="1" type="ORF">Pcinc_043586</name>
</gene>
<dbReference type="Proteomes" id="UP001286313">
    <property type="component" value="Unassembled WGS sequence"/>
</dbReference>
<comment type="caution">
    <text evidence="1">The sequence shown here is derived from an EMBL/GenBank/DDBJ whole genome shotgun (WGS) entry which is preliminary data.</text>
</comment>
<reference evidence="1" key="1">
    <citation type="submission" date="2023-10" db="EMBL/GenBank/DDBJ databases">
        <title>Genome assemblies of two species of porcelain crab, Petrolisthes cinctipes and Petrolisthes manimaculis (Anomura: Porcellanidae).</title>
        <authorList>
            <person name="Angst P."/>
        </authorList>
    </citation>
    <scope>NUCLEOTIDE SEQUENCE</scope>
    <source>
        <strain evidence="1">PB745_01</strain>
        <tissue evidence="1">Gill</tissue>
    </source>
</reference>
<dbReference type="EMBL" id="JAWQEG010008775">
    <property type="protein sequence ID" value="KAK3849669.1"/>
    <property type="molecule type" value="Genomic_DNA"/>
</dbReference>
<evidence type="ECO:0000313" key="1">
    <source>
        <dbReference type="EMBL" id="KAK3849669.1"/>
    </source>
</evidence>
<dbReference type="AlphaFoldDB" id="A0AAE1BHE6"/>
<name>A0AAE1BHE6_PETCI</name>
<proteinExistence type="predicted"/>
<organism evidence="1 2">
    <name type="scientific">Petrolisthes cinctipes</name>
    <name type="common">Flat porcelain crab</name>
    <dbReference type="NCBI Taxonomy" id="88211"/>
    <lineage>
        <taxon>Eukaryota</taxon>
        <taxon>Metazoa</taxon>
        <taxon>Ecdysozoa</taxon>
        <taxon>Arthropoda</taxon>
        <taxon>Crustacea</taxon>
        <taxon>Multicrustacea</taxon>
        <taxon>Malacostraca</taxon>
        <taxon>Eumalacostraca</taxon>
        <taxon>Eucarida</taxon>
        <taxon>Decapoda</taxon>
        <taxon>Pleocyemata</taxon>
        <taxon>Anomura</taxon>
        <taxon>Galatheoidea</taxon>
        <taxon>Porcellanidae</taxon>
        <taxon>Petrolisthes</taxon>
    </lineage>
</organism>
<sequence length="128" mass="14145">MPLLPPLSLPSSVRVAAGVDIWFLCFARLVLRVIRRVAVVHLHTAPAEDGDKEGRGAGDHLVYCKKLSWKGKGKALRTPLRVSESRKARRWSQESQPVRKSILVDEKVKGPLEMLEILQPGGEPAPGH</sequence>
<accession>A0AAE1BHE6</accession>
<protein>
    <submittedName>
        <fullName evidence="1">Uncharacterized protein</fullName>
    </submittedName>
</protein>
<keyword evidence="2" id="KW-1185">Reference proteome</keyword>